<reference evidence="2 3" key="1">
    <citation type="submission" date="2020-08" db="EMBL/GenBank/DDBJ databases">
        <title>Genomic Encyclopedia of Type Strains, Phase III (KMG-III): the genomes of soil and plant-associated and newly described type strains.</title>
        <authorList>
            <person name="Whitman W."/>
        </authorList>
    </citation>
    <scope>NUCLEOTIDE SEQUENCE [LARGE SCALE GENOMIC DNA]</scope>
    <source>
        <strain evidence="2 3">CECT 3287</strain>
    </source>
</reference>
<proteinExistence type="predicted"/>
<keyword evidence="1" id="KW-0472">Membrane</keyword>
<evidence type="ECO:0000313" key="2">
    <source>
        <dbReference type="EMBL" id="MBB3098809.1"/>
    </source>
</evidence>
<name>A0A7W5AMZ0_9ACTN</name>
<dbReference type="RefSeq" id="WP_183224893.1">
    <property type="nucleotide sequence ID" value="NZ_BMPW01000018.1"/>
</dbReference>
<organism evidence="2 3">
    <name type="scientific">Actinoplanes campanulatus</name>
    <dbReference type="NCBI Taxonomy" id="113559"/>
    <lineage>
        <taxon>Bacteria</taxon>
        <taxon>Bacillati</taxon>
        <taxon>Actinomycetota</taxon>
        <taxon>Actinomycetes</taxon>
        <taxon>Micromonosporales</taxon>
        <taxon>Micromonosporaceae</taxon>
        <taxon>Actinoplanes</taxon>
    </lineage>
</organism>
<protein>
    <submittedName>
        <fullName evidence="2">Uncharacterized protein</fullName>
    </submittedName>
</protein>
<sequence>MTALKQAHTTRVVVPPQRFPEEPAVFRFPTPDDPPPGAARVLAIALYGTVLGVCGVGVGFYAVIAVFGGAPAWYLPALAALTMLSVAPVVGAFLSIHRRILPWFLLLAAAPPMAADVMVALAY</sequence>
<comment type="caution">
    <text evidence="2">The sequence shown here is derived from an EMBL/GenBank/DDBJ whole genome shotgun (WGS) entry which is preliminary data.</text>
</comment>
<feature type="transmembrane region" description="Helical" evidence="1">
    <location>
        <begin position="73"/>
        <end position="96"/>
    </location>
</feature>
<evidence type="ECO:0000313" key="3">
    <source>
        <dbReference type="Proteomes" id="UP000590749"/>
    </source>
</evidence>
<accession>A0A7W5AMZ0</accession>
<dbReference type="AlphaFoldDB" id="A0A7W5AMZ0"/>
<dbReference type="EMBL" id="JACHXF010000016">
    <property type="protein sequence ID" value="MBB3098809.1"/>
    <property type="molecule type" value="Genomic_DNA"/>
</dbReference>
<dbReference type="Proteomes" id="UP000590749">
    <property type="component" value="Unassembled WGS sequence"/>
</dbReference>
<keyword evidence="1" id="KW-0812">Transmembrane</keyword>
<feature type="transmembrane region" description="Helical" evidence="1">
    <location>
        <begin position="44"/>
        <end position="67"/>
    </location>
</feature>
<keyword evidence="3" id="KW-1185">Reference proteome</keyword>
<keyword evidence="1" id="KW-1133">Transmembrane helix</keyword>
<evidence type="ECO:0000256" key="1">
    <source>
        <dbReference type="SAM" id="Phobius"/>
    </source>
</evidence>
<feature type="transmembrane region" description="Helical" evidence="1">
    <location>
        <begin position="103"/>
        <end position="122"/>
    </location>
</feature>
<gene>
    <name evidence="2" type="ORF">FHR83_006508</name>
</gene>